<sequence>MKTSLKTVLTLVMTAILLTATVITSTAAERIITLGKESANPDIKRVVIKGNVQVRLVQSQREWVSLDEDNMSKVKIKQNGNILNISSSEKNPVSVTVYVKDIYRIEASDKANITTIGKFNLKFLQVILKDNAVAFIKADTEGLYTQMDGQSKLQLLGSTVDHYIKNSGNGMLNTAKFAAVNTENLPGSSRLAMNTDGMKHKKMNVDTLKK</sequence>
<name>A0A7X0MKI5_9SPHI</name>
<evidence type="ECO:0000256" key="1">
    <source>
        <dbReference type="SAM" id="SignalP"/>
    </source>
</evidence>
<dbReference type="AlphaFoldDB" id="A0A7X0MKI5"/>
<dbReference type="EMBL" id="JACHCC010000013">
    <property type="protein sequence ID" value="MBB6502234.1"/>
    <property type="molecule type" value="Genomic_DNA"/>
</dbReference>
<dbReference type="InterPro" id="IPR021255">
    <property type="entry name" value="DUF2807"/>
</dbReference>
<feature type="chain" id="PRO_5030950337" description="Putative auto-transporter adhesin head GIN domain-containing protein" evidence="1">
    <location>
        <begin position="28"/>
        <end position="210"/>
    </location>
</feature>
<evidence type="ECO:0000259" key="2">
    <source>
        <dbReference type="Pfam" id="PF10988"/>
    </source>
</evidence>
<gene>
    <name evidence="3" type="ORF">HDF25_004413</name>
</gene>
<keyword evidence="1" id="KW-0732">Signal</keyword>
<feature type="domain" description="Putative auto-transporter adhesin head GIN" evidence="2">
    <location>
        <begin position="45"/>
        <end position="183"/>
    </location>
</feature>
<dbReference type="RefSeq" id="WP_184628500.1">
    <property type="nucleotide sequence ID" value="NZ_JACHCC010000013.1"/>
</dbReference>
<organism evidence="3 4">
    <name type="scientific">Pedobacter cryoconitis</name>
    <dbReference type="NCBI Taxonomy" id="188932"/>
    <lineage>
        <taxon>Bacteria</taxon>
        <taxon>Pseudomonadati</taxon>
        <taxon>Bacteroidota</taxon>
        <taxon>Sphingobacteriia</taxon>
        <taxon>Sphingobacteriales</taxon>
        <taxon>Sphingobacteriaceae</taxon>
        <taxon>Pedobacter</taxon>
    </lineage>
</organism>
<dbReference type="Gene3D" id="2.160.20.120">
    <property type="match status" value="1"/>
</dbReference>
<feature type="signal peptide" evidence="1">
    <location>
        <begin position="1"/>
        <end position="27"/>
    </location>
</feature>
<comment type="caution">
    <text evidence="3">The sequence shown here is derived from an EMBL/GenBank/DDBJ whole genome shotgun (WGS) entry which is preliminary data.</text>
</comment>
<protein>
    <recommendedName>
        <fullName evidence="2">Putative auto-transporter adhesin head GIN domain-containing protein</fullName>
    </recommendedName>
</protein>
<reference evidence="3 4" key="1">
    <citation type="submission" date="2020-08" db="EMBL/GenBank/DDBJ databases">
        <title>Genomic Encyclopedia of Type Strains, Phase IV (KMG-V): Genome sequencing to study the core and pangenomes of soil and plant-associated prokaryotes.</title>
        <authorList>
            <person name="Whitman W."/>
        </authorList>
    </citation>
    <scope>NUCLEOTIDE SEQUENCE [LARGE SCALE GENOMIC DNA]</scope>
    <source>
        <strain evidence="3 4">M2T3</strain>
    </source>
</reference>
<proteinExistence type="predicted"/>
<evidence type="ECO:0000313" key="4">
    <source>
        <dbReference type="Proteomes" id="UP000521017"/>
    </source>
</evidence>
<accession>A0A7X0MKI5</accession>
<dbReference type="Pfam" id="PF10988">
    <property type="entry name" value="DUF2807"/>
    <property type="match status" value="1"/>
</dbReference>
<dbReference type="Proteomes" id="UP000521017">
    <property type="component" value="Unassembled WGS sequence"/>
</dbReference>
<evidence type="ECO:0000313" key="3">
    <source>
        <dbReference type="EMBL" id="MBB6502234.1"/>
    </source>
</evidence>